<comment type="similarity">
    <text evidence="1">Belongs to the GeBP family.</text>
</comment>
<proteinExistence type="inferred from homology"/>
<evidence type="ECO:0000313" key="4">
    <source>
        <dbReference type="EMBL" id="KAK6911440.1"/>
    </source>
</evidence>
<keyword evidence="5" id="KW-1185">Reference proteome</keyword>
<protein>
    <submittedName>
        <fullName evidence="4">GLABROUS1 enhancer-binding protein family</fullName>
    </submittedName>
</protein>
<feature type="region of interest" description="Disordered" evidence="2">
    <location>
        <begin position="235"/>
        <end position="290"/>
    </location>
</feature>
<dbReference type="PANTHER" id="PTHR31662">
    <property type="entry name" value="BNAANNG10740D PROTEIN-RELATED"/>
    <property type="match status" value="1"/>
</dbReference>
<feature type="compositionally biased region" description="Polar residues" evidence="2">
    <location>
        <begin position="1"/>
        <end position="10"/>
    </location>
</feature>
<dbReference type="InterPro" id="IPR053932">
    <property type="entry name" value="GeBP-like_DBD"/>
</dbReference>
<feature type="region of interest" description="Disordered" evidence="2">
    <location>
        <begin position="79"/>
        <end position="120"/>
    </location>
</feature>
<dbReference type="Proteomes" id="UP001370490">
    <property type="component" value="Unassembled WGS sequence"/>
</dbReference>
<dbReference type="InterPro" id="IPR007592">
    <property type="entry name" value="GEBP"/>
</dbReference>
<evidence type="ECO:0000259" key="3">
    <source>
        <dbReference type="Pfam" id="PF04504"/>
    </source>
</evidence>
<dbReference type="Pfam" id="PF04504">
    <property type="entry name" value="GeBP-like_DBD"/>
    <property type="match status" value="1"/>
</dbReference>
<dbReference type="AlphaFoldDB" id="A0AAN8U9P5"/>
<dbReference type="PANTHER" id="PTHR31662:SF1">
    <property type="entry name" value="OS01G0249900 PROTEIN"/>
    <property type="match status" value="1"/>
</dbReference>
<dbReference type="EMBL" id="JBAMMX010000028">
    <property type="protein sequence ID" value="KAK6911440.1"/>
    <property type="molecule type" value="Genomic_DNA"/>
</dbReference>
<feature type="domain" description="Glabrous enhancer-binding protein-like DBD" evidence="3">
    <location>
        <begin position="130"/>
        <end position="227"/>
    </location>
</feature>
<feature type="compositionally biased region" description="Polar residues" evidence="2">
    <location>
        <begin position="253"/>
        <end position="265"/>
    </location>
</feature>
<feature type="region of interest" description="Disordered" evidence="2">
    <location>
        <begin position="1"/>
        <end position="53"/>
    </location>
</feature>
<sequence length="536" mass="59803">MASQEDQNTFNEQSLDDDDDSEEDHHQNEVVVDDDDLEEEDEIDIDDDDDIEEEDVVTFTTPPNTVTVALPAIPNGVASVSSDVVSDPPPPLLPRPMLVVGGSSSTPDPSGRKTEERKPLPLADESRRLFQRLWTDEDEIELLQGFFNYTTQRGTQNSSHHHDTSLFYDQIRGKLQLDFNKNQLVEKLRRLKKKYRNVLNRISSGKELAFKTPHDQATFEISRKIWSGIGGKIEENALEDDDPNPNPSPNPNITDHNNNGVSSVDLSEKKVSRKRSRPKLAEKMPAAAVNSPTPISASIPSMIEDTVRSCLSPLFKELINNAVSGPCGSRGLGVGLGFGGGMTLNPMPLNFGPSINFSSNEAVDEKWRKQQILELEVYSKRLELVQDQIKNALEELRSMGKWNESIGKQGNEFHLNLNNSLIAQKGGAPLNTPRALHVLCMVSRDLIGFVSDDLWCPIKRQVPVGTSTNMHLGVINGCMMEQINWVEGLDSLVRSLRMVESIRAELHYWATLRVEPMFKIVSPCKSSSELLDNTLE</sequence>
<name>A0AAN8U9P5_9MAGN</name>
<dbReference type="GO" id="GO:0006355">
    <property type="term" value="P:regulation of DNA-templated transcription"/>
    <property type="evidence" value="ECO:0007669"/>
    <property type="project" value="InterPro"/>
</dbReference>
<evidence type="ECO:0000256" key="2">
    <source>
        <dbReference type="SAM" id="MobiDB-lite"/>
    </source>
</evidence>
<organism evidence="4 5">
    <name type="scientific">Dillenia turbinata</name>
    <dbReference type="NCBI Taxonomy" id="194707"/>
    <lineage>
        <taxon>Eukaryota</taxon>
        <taxon>Viridiplantae</taxon>
        <taxon>Streptophyta</taxon>
        <taxon>Embryophyta</taxon>
        <taxon>Tracheophyta</taxon>
        <taxon>Spermatophyta</taxon>
        <taxon>Magnoliopsida</taxon>
        <taxon>eudicotyledons</taxon>
        <taxon>Gunneridae</taxon>
        <taxon>Pentapetalae</taxon>
        <taxon>Dilleniales</taxon>
        <taxon>Dilleniaceae</taxon>
        <taxon>Dillenia</taxon>
    </lineage>
</organism>
<feature type="compositionally biased region" description="Acidic residues" evidence="2">
    <location>
        <begin position="31"/>
        <end position="53"/>
    </location>
</feature>
<reference evidence="4 5" key="1">
    <citation type="submission" date="2023-12" db="EMBL/GenBank/DDBJ databases">
        <title>A high-quality genome assembly for Dillenia turbinata (Dilleniales).</title>
        <authorList>
            <person name="Chanderbali A."/>
        </authorList>
    </citation>
    <scope>NUCLEOTIDE SEQUENCE [LARGE SCALE GENOMIC DNA]</scope>
    <source>
        <strain evidence="4">LSX21</strain>
        <tissue evidence="4">Leaf</tissue>
    </source>
</reference>
<dbReference type="GO" id="GO:0005634">
    <property type="term" value="C:nucleus"/>
    <property type="evidence" value="ECO:0007669"/>
    <property type="project" value="TreeGrafter"/>
</dbReference>
<gene>
    <name evidence="4" type="ORF">RJ641_023533</name>
</gene>
<feature type="compositionally biased region" description="Basic and acidic residues" evidence="2">
    <location>
        <begin position="110"/>
        <end position="120"/>
    </location>
</feature>
<evidence type="ECO:0000313" key="5">
    <source>
        <dbReference type="Proteomes" id="UP001370490"/>
    </source>
</evidence>
<comment type="caution">
    <text evidence="4">The sequence shown here is derived from an EMBL/GenBank/DDBJ whole genome shotgun (WGS) entry which is preliminary data.</text>
</comment>
<evidence type="ECO:0000256" key="1">
    <source>
        <dbReference type="ARBA" id="ARBA00010820"/>
    </source>
</evidence>
<accession>A0AAN8U9P5</accession>